<feature type="compositionally biased region" description="Polar residues" evidence="4">
    <location>
        <begin position="1"/>
        <end position="12"/>
    </location>
</feature>
<dbReference type="Gene3D" id="2.60.120.10">
    <property type="entry name" value="Jelly Rolls"/>
    <property type="match status" value="2"/>
</dbReference>
<dbReference type="EMBL" id="VSWD01000009">
    <property type="protein sequence ID" value="KAK3093682.1"/>
    <property type="molecule type" value="Genomic_DNA"/>
</dbReference>
<gene>
    <name evidence="6" type="ORF">FSP39_018868</name>
</gene>
<dbReference type="CDD" id="cd00038">
    <property type="entry name" value="CAP_ED"/>
    <property type="match status" value="2"/>
</dbReference>
<dbReference type="InterPro" id="IPR050503">
    <property type="entry name" value="cAMP-dep_PK_reg_su-like"/>
</dbReference>
<keyword evidence="3" id="KW-0114">cAMP</keyword>
<evidence type="ECO:0000256" key="2">
    <source>
        <dbReference type="ARBA" id="ARBA00022566"/>
    </source>
</evidence>
<reference evidence="6" key="1">
    <citation type="submission" date="2019-08" db="EMBL/GenBank/DDBJ databases">
        <title>The improved chromosome-level genome for the pearl oyster Pinctada fucata martensii using PacBio sequencing and Hi-C.</title>
        <authorList>
            <person name="Zheng Z."/>
        </authorList>
    </citation>
    <scope>NUCLEOTIDE SEQUENCE</scope>
    <source>
        <strain evidence="6">ZZ-2019</strain>
        <tissue evidence="6">Adductor muscle</tissue>
    </source>
</reference>
<evidence type="ECO:0000256" key="3">
    <source>
        <dbReference type="ARBA" id="ARBA00023149"/>
    </source>
</evidence>
<dbReference type="InterPro" id="IPR014710">
    <property type="entry name" value="RmlC-like_jellyroll"/>
</dbReference>
<sequence length="691" mass="80126">MLTGKTSVFIDTQKSDEDPPPDEDDPQEEEEKTSKSSILSSKETDQKEKKRLDRTKYGKFIIHYEEGKSFGEVALMSEDSVRNATVIADDETDLLVISRELFNRSMKAKQEEEYEERKDFIRRSPYFSNWTIKFKRLLEMSIHKEYFPFGTTIVKQGDPVPGMLFILSGQAKMIMNPAHHKQQFSSLFKRVDPVEAEILRQKQKRHVVREEQEYAQAQIRVRMKEGYAAAERRHRNKEVELCCIEVNDVIGDVEMALELESSISTVVCTANTTVMVLDNKNYDRLVAKKHAHTINKICQRALQKVTFRSKTTQGLQIPLMKRLQEKLKERLPKPQTATVIRQQVTELDKQRGVLMEQLVEFFLQGKSPMIEPFVPNSLYYRKKSARRAEVIEQLKARKLGLQNGDNVRRPLYEKPRHKVARSLKQLQNANAESELLGPYRQYRRGNSHNGSNFSSAVVQRPVTAVATGNHHRNNESRARPHTAHEGRSRTFLTEYYHDEENSDMFEHMESLQREKQENRSKVICSATARADLDLRSLNGINDISMLYDDDYFDWETSESHLQTLEEKMKNFCSKIETKSYRDAEPRISTLRRFSIKDERDDETHEIKVPKPGGTVFIKTRLCDNHVDADNNEEEHQHVRRFIINRESSSAQEAARMSRPKSAFDMRSRASSTSSTRKRPKTASSRTAVQVA</sequence>
<dbReference type="GO" id="GO:0004862">
    <property type="term" value="F:cAMP-dependent protein kinase inhibitor activity"/>
    <property type="evidence" value="ECO:0007669"/>
    <property type="project" value="TreeGrafter"/>
</dbReference>
<dbReference type="Proteomes" id="UP001186944">
    <property type="component" value="Unassembled WGS sequence"/>
</dbReference>
<keyword evidence="2" id="KW-0116">cAMP-binding</keyword>
<dbReference type="AlphaFoldDB" id="A0AA88XXG0"/>
<organism evidence="6 7">
    <name type="scientific">Pinctada imbricata</name>
    <name type="common">Atlantic pearl-oyster</name>
    <name type="synonym">Pinctada martensii</name>
    <dbReference type="NCBI Taxonomy" id="66713"/>
    <lineage>
        <taxon>Eukaryota</taxon>
        <taxon>Metazoa</taxon>
        <taxon>Spiralia</taxon>
        <taxon>Lophotrochozoa</taxon>
        <taxon>Mollusca</taxon>
        <taxon>Bivalvia</taxon>
        <taxon>Autobranchia</taxon>
        <taxon>Pteriomorphia</taxon>
        <taxon>Pterioida</taxon>
        <taxon>Pterioidea</taxon>
        <taxon>Pteriidae</taxon>
        <taxon>Pinctada</taxon>
    </lineage>
</organism>
<feature type="region of interest" description="Disordered" evidence="4">
    <location>
        <begin position="645"/>
        <end position="691"/>
    </location>
</feature>
<feature type="region of interest" description="Disordered" evidence="4">
    <location>
        <begin position="1"/>
        <end position="50"/>
    </location>
</feature>
<dbReference type="GO" id="GO:0005952">
    <property type="term" value="C:cAMP-dependent protein kinase complex"/>
    <property type="evidence" value="ECO:0007669"/>
    <property type="project" value="InterPro"/>
</dbReference>
<proteinExistence type="inferred from homology"/>
<dbReference type="InterPro" id="IPR000595">
    <property type="entry name" value="cNMP-bd_dom"/>
</dbReference>
<dbReference type="InterPro" id="IPR018490">
    <property type="entry name" value="cNMP-bd_dom_sf"/>
</dbReference>
<feature type="compositionally biased region" description="Basic and acidic residues" evidence="4">
    <location>
        <begin position="472"/>
        <end position="486"/>
    </location>
</feature>
<feature type="domain" description="Cyclic nucleotide-binding" evidence="5">
    <location>
        <begin position="66"/>
        <end position="123"/>
    </location>
</feature>
<feature type="compositionally biased region" description="Acidic residues" evidence="4">
    <location>
        <begin position="18"/>
        <end position="31"/>
    </location>
</feature>
<evidence type="ECO:0000256" key="4">
    <source>
        <dbReference type="SAM" id="MobiDB-lite"/>
    </source>
</evidence>
<dbReference type="GO" id="GO:0030552">
    <property type="term" value="F:cAMP binding"/>
    <property type="evidence" value="ECO:0007669"/>
    <property type="project" value="UniProtKB-KW"/>
</dbReference>
<evidence type="ECO:0000313" key="6">
    <source>
        <dbReference type="EMBL" id="KAK3093682.1"/>
    </source>
</evidence>
<feature type="compositionally biased region" description="Low complexity" evidence="4">
    <location>
        <begin position="681"/>
        <end position="691"/>
    </location>
</feature>
<dbReference type="PROSITE" id="PS50042">
    <property type="entry name" value="CNMP_BINDING_3"/>
    <property type="match status" value="2"/>
</dbReference>
<dbReference type="PANTHER" id="PTHR11635:SF152">
    <property type="entry name" value="CAMP-DEPENDENT PROTEIN KINASE TYPE I REGULATORY SUBUNIT-RELATED"/>
    <property type="match status" value="1"/>
</dbReference>
<name>A0AA88XXG0_PINIB</name>
<keyword evidence="7" id="KW-1185">Reference proteome</keyword>
<evidence type="ECO:0000313" key="7">
    <source>
        <dbReference type="Proteomes" id="UP001186944"/>
    </source>
</evidence>
<dbReference type="PANTHER" id="PTHR11635">
    <property type="entry name" value="CAMP-DEPENDENT PROTEIN KINASE REGULATORY CHAIN"/>
    <property type="match status" value="1"/>
</dbReference>
<dbReference type="SUPFAM" id="SSF51206">
    <property type="entry name" value="cAMP-binding domain-like"/>
    <property type="match status" value="2"/>
</dbReference>
<accession>A0AA88XXG0</accession>
<comment type="similarity">
    <text evidence="1">Belongs to the cAMP-dependent kinase regulatory chain family.</text>
</comment>
<evidence type="ECO:0000259" key="5">
    <source>
        <dbReference type="PROSITE" id="PS50042"/>
    </source>
</evidence>
<keyword evidence="2" id="KW-0547">Nucleotide-binding</keyword>
<feature type="domain" description="Cyclic nucleotide-binding" evidence="5">
    <location>
        <begin position="126"/>
        <end position="205"/>
    </location>
</feature>
<protein>
    <recommendedName>
        <fullName evidence="5">Cyclic nucleotide-binding domain-containing protein</fullName>
    </recommendedName>
</protein>
<dbReference type="GO" id="GO:0005829">
    <property type="term" value="C:cytosol"/>
    <property type="evidence" value="ECO:0007669"/>
    <property type="project" value="TreeGrafter"/>
</dbReference>
<dbReference type="GO" id="GO:0034236">
    <property type="term" value="F:protein kinase A catalytic subunit binding"/>
    <property type="evidence" value="ECO:0007669"/>
    <property type="project" value="TreeGrafter"/>
</dbReference>
<comment type="caution">
    <text evidence="6">The sequence shown here is derived from an EMBL/GenBank/DDBJ whole genome shotgun (WGS) entry which is preliminary data.</text>
</comment>
<evidence type="ECO:0000256" key="1">
    <source>
        <dbReference type="ARBA" id="ARBA00005753"/>
    </source>
</evidence>
<feature type="region of interest" description="Disordered" evidence="4">
    <location>
        <begin position="467"/>
        <end position="486"/>
    </location>
</feature>